<dbReference type="RefSeq" id="XP_019522138.1">
    <property type="nucleotide sequence ID" value="XM_019666593.1"/>
</dbReference>
<dbReference type="Proteomes" id="UP000694851">
    <property type="component" value="Unplaced"/>
</dbReference>
<organism evidence="1 2">
    <name type="scientific">Hipposideros armiger</name>
    <name type="common">Great Himalayan leaf-nosed bat</name>
    <dbReference type="NCBI Taxonomy" id="186990"/>
    <lineage>
        <taxon>Eukaryota</taxon>
        <taxon>Metazoa</taxon>
        <taxon>Chordata</taxon>
        <taxon>Craniata</taxon>
        <taxon>Vertebrata</taxon>
        <taxon>Euteleostomi</taxon>
        <taxon>Mammalia</taxon>
        <taxon>Eutheria</taxon>
        <taxon>Laurasiatheria</taxon>
        <taxon>Chiroptera</taxon>
        <taxon>Yinpterochiroptera</taxon>
        <taxon>Rhinolophoidea</taxon>
        <taxon>Hipposideridae</taxon>
        <taxon>Hipposideros</taxon>
    </lineage>
</organism>
<gene>
    <name evidence="2" type="primary">LOC109395542</name>
</gene>
<dbReference type="AlphaFoldDB" id="A0A8B7TE75"/>
<evidence type="ECO:0000313" key="2">
    <source>
        <dbReference type="RefSeq" id="XP_019522138.1"/>
    </source>
</evidence>
<proteinExistence type="predicted"/>
<reference evidence="2" key="1">
    <citation type="submission" date="2025-08" db="UniProtKB">
        <authorList>
            <consortium name="RefSeq"/>
        </authorList>
    </citation>
    <scope>IDENTIFICATION</scope>
    <source>
        <tissue evidence="2">Muscle</tissue>
    </source>
</reference>
<dbReference type="GeneID" id="109395542"/>
<keyword evidence="1" id="KW-1185">Reference proteome</keyword>
<evidence type="ECO:0000313" key="1">
    <source>
        <dbReference type="Proteomes" id="UP000694851"/>
    </source>
</evidence>
<protein>
    <submittedName>
        <fullName evidence="2">Uncharacterized protein LOC109395542 isoform X1</fullName>
    </submittedName>
</protein>
<dbReference type="KEGG" id="hai:109395542"/>
<accession>A0A8B7TE75</accession>
<name>A0A8B7TE75_HIPAR</name>
<sequence length="216" mass="23784">MKGVRRVLLEKMGSHGESDPRSRRQPEAGLRHWVLGLLLPGVGAQGRAGDGYAESSCSSASGSSACAQRAGLLPSGPAQSALPGVFVGMVTKLQQAELQLWILLRSTLLWVLRATTEVPSVTSRSVTRSLSHKTLYPREFDACLLSVLMLGPEAVEVWWPSSPGCCLLRCAEFPVWKMGHQVFNLLLNSLVRRLYQMALRKETMGRRYIEVLLPQN</sequence>